<keyword evidence="2" id="KW-1185">Reference proteome</keyword>
<evidence type="ECO:0000313" key="2">
    <source>
        <dbReference type="Proteomes" id="UP001066276"/>
    </source>
</evidence>
<name>A0AAV7NR76_PLEWA</name>
<evidence type="ECO:0000313" key="1">
    <source>
        <dbReference type="EMBL" id="KAJ1115340.1"/>
    </source>
</evidence>
<dbReference type="AlphaFoldDB" id="A0AAV7NR76"/>
<comment type="caution">
    <text evidence="1">The sequence shown here is derived from an EMBL/GenBank/DDBJ whole genome shotgun (WGS) entry which is preliminary data.</text>
</comment>
<reference evidence="1" key="1">
    <citation type="journal article" date="2022" name="bioRxiv">
        <title>Sequencing and chromosome-scale assembly of the giantPleurodeles waltlgenome.</title>
        <authorList>
            <person name="Brown T."/>
            <person name="Elewa A."/>
            <person name="Iarovenko S."/>
            <person name="Subramanian E."/>
            <person name="Araus A.J."/>
            <person name="Petzold A."/>
            <person name="Susuki M."/>
            <person name="Suzuki K.-i.T."/>
            <person name="Hayashi T."/>
            <person name="Toyoda A."/>
            <person name="Oliveira C."/>
            <person name="Osipova E."/>
            <person name="Leigh N.D."/>
            <person name="Simon A."/>
            <person name="Yun M.H."/>
        </authorList>
    </citation>
    <scope>NUCLEOTIDE SEQUENCE</scope>
    <source>
        <strain evidence="1">20211129_DDA</strain>
        <tissue evidence="1">Liver</tissue>
    </source>
</reference>
<proteinExistence type="predicted"/>
<sequence>MPQYDPLLGGRAGVREQIVPERGQLPGPWTSLLAAWCCRPREEITWLEDPPGTVRPRPDLWLTVSHTGPVLEEEAVGFLHICWVEWA</sequence>
<dbReference type="Proteomes" id="UP001066276">
    <property type="component" value="Chromosome 8"/>
</dbReference>
<protein>
    <submittedName>
        <fullName evidence="1">Uncharacterized protein</fullName>
    </submittedName>
</protein>
<accession>A0AAV7NR76</accession>
<dbReference type="EMBL" id="JANPWB010000012">
    <property type="protein sequence ID" value="KAJ1115340.1"/>
    <property type="molecule type" value="Genomic_DNA"/>
</dbReference>
<organism evidence="1 2">
    <name type="scientific">Pleurodeles waltl</name>
    <name type="common">Iberian ribbed newt</name>
    <dbReference type="NCBI Taxonomy" id="8319"/>
    <lineage>
        <taxon>Eukaryota</taxon>
        <taxon>Metazoa</taxon>
        <taxon>Chordata</taxon>
        <taxon>Craniata</taxon>
        <taxon>Vertebrata</taxon>
        <taxon>Euteleostomi</taxon>
        <taxon>Amphibia</taxon>
        <taxon>Batrachia</taxon>
        <taxon>Caudata</taxon>
        <taxon>Salamandroidea</taxon>
        <taxon>Salamandridae</taxon>
        <taxon>Pleurodelinae</taxon>
        <taxon>Pleurodeles</taxon>
    </lineage>
</organism>
<gene>
    <name evidence="1" type="ORF">NDU88_003564</name>
</gene>